<dbReference type="GO" id="GO:0016405">
    <property type="term" value="F:CoA-ligase activity"/>
    <property type="evidence" value="ECO:0007669"/>
    <property type="project" value="TreeGrafter"/>
</dbReference>
<dbReference type="InterPro" id="IPR020845">
    <property type="entry name" value="AMP-binding_CS"/>
</dbReference>
<dbReference type="InterPro" id="IPR045851">
    <property type="entry name" value="AMP-bd_C_sf"/>
</dbReference>
<comment type="similarity">
    <text evidence="1">Belongs to the ATP-dependent AMP-binding enzyme family.</text>
</comment>
<feature type="domain" description="AMP-dependent synthetase/ligase" evidence="3">
    <location>
        <begin position="51"/>
        <end position="423"/>
    </location>
</feature>
<dbReference type="Proteomes" id="UP001321760">
    <property type="component" value="Unassembled WGS sequence"/>
</dbReference>
<dbReference type="Gene3D" id="3.40.50.12780">
    <property type="entry name" value="N-terminal domain of ligase-like"/>
    <property type="match status" value="1"/>
</dbReference>
<dbReference type="InterPro" id="IPR025110">
    <property type="entry name" value="AMP-bd_C"/>
</dbReference>
<organism evidence="5 6">
    <name type="scientific">Podospora aff. communis PSN243</name>
    <dbReference type="NCBI Taxonomy" id="3040156"/>
    <lineage>
        <taxon>Eukaryota</taxon>
        <taxon>Fungi</taxon>
        <taxon>Dikarya</taxon>
        <taxon>Ascomycota</taxon>
        <taxon>Pezizomycotina</taxon>
        <taxon>Sordariomycetes</taxon>
        <taxon>Sordariomycetidae</taxon>
        <taxon>Sordariales</taxon>
        <taxon>Podosporaceae</taxon>
        <taxon>Podospora</taxon>
    </lineage>
</organism>
<keyword evidence="6" id="KW-1185">Reference proteome</keyword>
<dbReference type="FunFam" id="3.30.300.30:FF:000007">
    <property type="entry name" value="4-coumarate--CoA ligase 2"/>
    <property type="match status" value="1"/>
</dbReference>
<dbReference type="GO" id="GO:0019748">
    <property type="term" value="P:secondary metabolic process"/>
    <property type="evidence" value="ECO:0007669"/>
    <property type="project" value="TreeGrafter"/>
</dbReference>
<evidence type="ECO:0000256" key="1">
    <source>
        <dbReference type="ARBA" id="ARBA00006432"/>
    </source>
</evidence>
<sequence>MDKIASVATRSAEGGVIYKSARTRPIPQFDLLTTLFETKHSHAKEDTKLHIDADDPTKAITKAELRTLVKRLASTLRSRYGLGENGPGRDAVLCIATGHWQLPTVFFATLAAGGIFSSSNPGSTPSELLVQLKQVSATLIFCTEDTLPTASAAAKRFNLPLSRVLTLSSDAPSLTLTPLSTPSVPLTISPSLLSWKRITDPSALDKTTICILFSSGTTGTPKACILSHNNMTAQASLVIDASRETAPNTDYMARTIAHLPAAHIAGVQGYFVNSFYAGGSVYWMKRFDFAKFLEYNKKYAITGFFSVPPVYLAIAKSPAVTDQFDTLLYAVTGAAPMGPELQREVRKKLGRGKAQVLQTWGLSETTGSMTVMPRGEWNDETGSVSMLVSNGEARIVDEEGRDVQPGEEGEIWVRGPQVTRGYWNNEAANKEAFTDGWFKTGDVGVFRNGLFYIVDRKKELIKYKGHQVAPAELEALLISHPLIFDAAVIGVAGEETEVPRAYIVADPKAITAEQVAAWVAGRVANHKKLRGGVFFLPAIPKSPSGKILRKDLRELAKKQEKESKL</sequence>
<evidence type="ECO:0000259" key="4">
    <source>
        <dbReference type="Pfam" id="PF13193"/>
    </source>
</evidence>
<evidence type="ECO:0000256" key="2">
    <source>
        <dbReference type="ARBA" id="ARBA00022598"/>
    </source>
</evidence>
<accession>A0AAV9G3S0</accession>
<dbReference type="PANTHER" id="PTHR24096:SF149">
    <property type="entry name" value="AMP-BINDING DOMAIN-CONTAINING PROTEIN-RELATED"/>
    <property type="match status" value="1"/>
</dbReference>
<feature type="domain" description="AMP-binding enzyme C-terminal" evidence="4">
    <location>
        <begin position="472"/>
        <end position="546"/>
    </location>
</feature>
<comment type="caution">
    <text evidence="5">The sequence shown here is derived from an EMBL/GenBank/DDBJ whole genome shotgun (WGS) entry which is preliminary data.</text>
</comment>
<dbReference type="PROSITE" id="PS00455">
    <property type="entry name" value="AMP_BINDING"/>
    <property type="match status" value="1"/>
</dbReference>
<dbReference type="SUPFAM" id="SSF56801">
    <property type="entry name" value="Acetyl-CoA synthetase-like"/>
    <property type="match status" value="1"/>
</dbReference>
<evidence type="ECO:0000313" key="5">
    <source>
        <dbReference type="EMBL" id="KAK4442087.1"/>
    </source>
</evidence>
<dbReference type="CDD" id="cd05911">
    <property type="entry name" value="Firefly_Luc_like"/>
    <property type="match status" value="1"/>
</dbReference>
<dbReference type="Gene3D" id="3.30.300.30">
    <property type="match status" value="1"/>
</dbReference>
<reference evidence="5" key="2">
    <citation type="submission" date="2023-05" db="EMBL/GenBank/DDBJ databases">
        <authorList>
            <consortium name="Lawrence Berkeley National Laboratory"/>
            <person name="Steindorff A."/>
            <person name="Hensen N."/>
            <person name="Bonometti L."/>
            <person name="Westerberg I."/>
            <person name="Brannstrom I.O."/>
            <person name="Guillou S."/>
            <person name="Cros-Aarteil S."/>
            <person name="Calhoun S."/>
            <person name="Haridas S."/>
            <person name="Kuo A."/>
            <person name="Mondo S."/>
            <person name="Pangilinan J."/>
            <person name="Riley R."/>
            <person name="Labutti K."/>
            <person name="Andreopoulos B."/>
            <person name="Lipzen A."/>
            <person name="Chen C."/>
            <person name="Yanf M."/>
            <person name="Daum C."/>
            <person name="Ng V."/>
            <person name="Clum A."/>
            <person name="Ohm R."/>
            <person name="Martin F."/>
            <person name="Silar P."/>
            <person name="Natvig D."/>
            <person name="Lalanne C."/>
            <person name="Gautier V."/>
            <person name="Ament-Velasquez S.L."/>
            <person name="Kruys A."/>
            <person name="Hutchinson M.I."/>
            <person name="Powell A.J."/>
            <person name="Barry K."/>
            <person name="Miller A.N."/>
            <person name="Grigoriev I.V."/>
            <person name="Debuchy R."/>
            <person name="Gladieux P."/>
            <person name="Thoren M.H."/>
            <person name="Johannesson H."/>
        </authorList>
    </citation>
    <scope>NUCLEOTIDE SEQUENCE</scope>
    <source>
        <strain evidence="5">PSN243</strain>
    </source>
</reference>
<dbReference type="AlphaFoldDB" id="A0AAV9G3S0"/>
<evidence type="ECO:0000259" key="3">
    <source>
        <dbReference type="Pfam" id="PF00501"/>
    </source>
</evidence>
<reference evidence="5" key="1">
    <citation type="journal article" date="2023" name="Mol. Phylogenet. Evol.">
        <title>Genome-scale phylogeny and comparative genomics of the fungal order Sordariales.</title>
        <authorList>
            <person name="Hensen N."/>
            <person name="Bonometti L."/>
            <person name="Westerberg I."/>
            <person name="Brannstrom I.O."/>
            <person name="Guillou S."/>
            <person name="Cros-Aarteil S."/>
            <person name="Calhoun S."/>
            <person name="Haridas S."/>
            <person name="Kuo A."/>
            <person name="Mondo S."/>
            <person name="Pangilinan J."/>
            <person name="Riley R."/>
            <person name="LaButti K."/>
            <person name="Andreopoulos B."/>
            <person name="Lipzen A."/>
            <person name="Chen C."/>
            <person name="Yan M."/>
            <person name="Daum C."/>
            <person name="Ng V."/>
            <person name="Clum A."/>
            <person name="Steindorff A."/>
            <person name="Ohm R.A."/>
            <person name="Martin F."/>
            <person name="Silar P."/>
            <person name="Natvig D.O."/>
            <person name="Lalanne C."/>
            <person name="Gautier V."/>
            <person name="Ament-Velasquez S.L."/>
            <person name="Kruys A."/>
            <person name="Hutchinson M.I."/>
            <person name="Powell A.J."/>
            <person name="Barry K."/>
            <person name="Miller A.N."/>
            <person name="Grigoriev I.V."/>
            <person name="Debuchy R."/>
            <person name="Gladieux P."/>
            <person name="Hiltunen Thoren M."/>
            <person name="Johannesson H."/>
        </authorList>
    </citation>
    <scope>NUCLEOTIDE SEQUENCE</scope>
    <source>
        <strain evidence="5">PSN243</strain>
    </source>
</reference>
<dbReference type="PANTHER" id="PTHR24096">
    <property type="entry name" value="LONG-CHAIN-FATTY-ACID--COA LIGASE"/>
    <property type="match status" value="1"/>
</dbReference>
<dbReference type="EMBL" id="MU866034">
    <property type="protein sequence ID" value="KAK4442087.1"/>
    <property type="molecule type" value="Genomic_DNA"/>
</dbReference>
<evidence type="ECO:0000313" key="6">
    <source>
        <dbReference type="Proteomes" id="UP001321760"/>
    </source>
</evidence>
<dbReference type="InterPro" id="IPR000873">
    <property type="entry name" value="AMP-dep_synth/lig_dom"/>
</dbReference>
<dbReference type="InterPro" id="IPR042099">
    <property type="entry name" value="ANL_N_sf"/>
</dbReference>
<keyword evidence="2" id="KW-0436">Ligase</keyword>
<name>A0AAV9G3S0_9PEZI</name>
<dbReference type="Pfam" id="PF13193">
    <property type="entry name" value="AMP-binding_C"/>
    <property type="match status" value="1"/>
</dbReference>
<dbReference type="Pfam" id="PF00501">
    <property type="entry name" value="AMP-binding"/>
    <property type="match status" value="1"/>
</dbReference>
<gene>
    <name evidence="5" type="ORF">QBC34DRAFT_456614</name>
</gene>
<protein>
    <submittedName>
        <fullName evidence="5">Uncharacterized protein</fullName>
    </submittedName>
</protein>
<proteinExistence type="inferred from homology"/>